<gene>
    <name evidence="2" type="ORF">AT959_15685</name>
</gene>
<proteinExistence type="predicted"/>
<organism evidence="2 3">
    <name type="scientific">Dechloromonas denitrificans</name>
    <dbReference type="NCBI Taxonomy" id="281362"/>
    <lineage>
        <taxon>Bacteria</taxon>
        <taxon>Pseudomonadati</taxon>
        <taxon>Pseudomonadota</taxon>
        <taxon>Betaproteobacteria</taxon>
        <taxon>Rhodocyclales</taxon>
        <taxon>Azonexaceae</taxon>
        <taxon>Dechloromonas</taxon>
    </lineage>
</organism>
<comment type="caution">
    <text evidence="2">The sequence shown here is derived from an EMBL/GenBank/DDBJ whole genome shotgun (WGS) entry which is preliminary data.</text>
</comment>
<protein>
    <recommendedName>
        <fullName evidence="4">DUF1840 domain-containing protein</fullName>
    </recommendedName>
</protein>
<evidence type="ECO:0000313" key="2">
    <source>
        <dbReference type="EMBL" id="KXB29403.1"/>
    </source>
</evidence>
<keyword evidence="3" id="KW-1185">Reference proteome</keyword>
<evidence type="ECO:0008006" key="4">
    <source>
        <dbReference type="Google" id="ProtNLM"/>
    </source>
</evidence>
<reference evidence="2 3" key="1">
    <citation type="submission" date="2015-12" db="EMBL/GenBank/DDBJ databases">
        <title>Nitrous oxide reduction kinetics distinguish bacteria harboring typical versus atypical NosZ.</title>
        <authorList>
            <person name="Yoon S."/>
            <person name="Nissen S."/>
            <person name="Park D."/>
            <person name="Sanford R.A."/>
            <person name="Loeffler F.E."/>
        </authorList>
    </citation>
    <scope>NUCLEOTIDE SEQUENCE [LARGE SCALE GENOMIC DNA]</scope>
    <source>
        <strain evidence="2 3">ATCC BAA-841</strain>
    </source>
</reference>
<dbReference type="Pfam" id="PF08895">
    <property type="entry name" value="DUF1840"/>
    <property type="match status" value="1"/>
</dbReference>
<dbReference type="AlphaFoldDB" id="A0A133XEN8"/>
<dbReference type="EMBL" id="LODL01000035">
    <property type="protein sequence ID" value="KXB29403.1"/>
    <property type="molecule type" value="Genomic_DNA"/>
</dbReference>
<sequence>MTFESSETSEVLMFAETAKMLLEAIGKETTKRGTFTQAEMQPAADALRQAVQRSEEAAPPVDEDEEEELKKKKEPVIVLRQRAWPLIDMLERTARSGPDAHIVWSAAADF</sequence>
<accession>A0A133XEN8</accession>
<feature type="region of interest" description="Disordered" evidence="1">
    <location>
        <begin position="48"/>
        <end position="72"/>
    </location>
</feature>
<dbReference type="STRING" id="281362.AT959_15685"/>
<evidence type="ECO:0000256" key="1">
    <source>
        <dbReference type="SAM" id="MobiDB-lite"/>
    </source>
</evidence>
<name>A0A133XEN8_9RHOO</name>
<dbReference type="InterPro" id="IPR014991">
    <property type="entry name" value="DUF1840"/>
</dbReference>
<evidence type="ECO:0000313" key="3">
    <source>
        <dbReference type="Proteomes" id="UP000070186"/>
    </source>
</evidence>
<dbReference type="Proteomes" id="UP000070186">
    <property type="component" value="Unassembled WGS sequence"/>
</dbReference>